<evidence type="ECO:0000313" key="5">
    <source>
        <dbReference type="Proteomes" id="UP000285301"/>
    </source>
</evidence>
<keyword evidence="1" id="KW-0433">Leucine-rich repeat</keyword>
<name>A0A443QIA5_9ACAR</name>
<dbReference type="InterPro" id="IPR003591">
    <property type="entry name" value="Leu-rich_rpt_typical-subtyp"/>
</dbReference>
<dbReference type="OrthoDB" id="6505224at2759"/>
<accession>A0A443QIA5</accession>
<organism evidence="4 5">
    <name type="scientific">Dinothrombium tinctorium</name>
    <dbReference type="NCBI Taxonomy" id="1965070"/>
    <lineage>
        <taxon>Eukaryota</taxon>
        <taxon>Metazoa</taxon>
        <taxon>Ecdysozoa</taxon>
        <taxon>Arthropoda</taxon>
        <taxon>Chelicerata</taxon>
        <taxon>Arachnida</taxon>
        <taxon>Acari</taxon>
        <taxon>Acariformes</taxon>
        <taxon>Trombidiformes</taxon>
        <taxon>Prostigmata</taxon>
        <taxon>Anystina</taxon>
        <taxon>Parasitengona</taxon>
        <taxon>Trombidioidea</taxon>
        <taxon>Trombidiidae</taxon>
        <taxon>Dinothrombium</taxon>
    </lineage>
</organism>
<dbReference type="AlphaFoldDB" id="A0A443QIA5"/>
<evidence type="ECO:0000256" key="2">
    <source>
        <dbReference type="ARBA" id="ARBA00022737"/>
    </source>
</evidence>
<dbReference type="SMART" id="SM00369">
    <property type="entry name" value="LRR_TYP"/>
    <property type="match status" value="2"/>
</dbReference>
<dbReference type="PANTHER" id="PTHR24366">
    <property type="entry name" value="IG(IMMUNOGLOBULIN) AND LRR(LEUCINE RICH REPEAT) DOMAINS"/>
    <property type="match status" value="1"/>
</dbReference>
<reference evidence="4 5" key="1">
    <citation type="journal article" date="2018" name="Gigascience">
        <title>Genomes of trombidid mites reveal novel predicted allergens and laterally-transferred genes associated with secondary metabolism.</title>
        <authorList>
            <person name="Dong X."/>
            <person name="Chaisiri K."/>
            <person name="Xia D."/>
            <person name="Armstrong S.D."/>
            <person name="Fang Y."/>
            <person name="Donnelly M.J."/>
            <person name="Kadowaki T."/>
            <person name="McGarry J.W."/>
            <person name="Darby A.C."/>
            <person name="Makepeace B.L."/>
        </authorList>
    </citation>
    <scope>NUCLEOTIDE SEQUENCE [LARGE SCALE GENOMIC DNA]</scope>
    <source>
        <strain evidence="4">UoL-WK</strain>
    </source>
</reference>
<keyword evidence="2" id="KW-0677">Repeat</keyword>
<comment type="caution">
    <text evidence="4">The sequence shown here is derived from an EMBL/GenBank/DDBJ whole genome shotgun (WGS) entry which is preliminary data.</text>
</comment>
<feature type="signal peptide" evidence="3">
    <location>
        <begin position="1"/>
        <end position="18"/>
    </location>
</feature>
<feature type="chain" id="PRO_5018969804" evidence="3">
    <location>
        <begin position="19"/>
        <end position="335"/>
    </location>
</feature>
<dbReference type="PANTHER" id="PTHR24366:SF96">
    <property type="entry name" value="LEUCINE RICH REPEAT CONTAINING 53"/>
    <property type="match status" value="1"/>
</dbReference>
<dbReference type="PROSITE" id="PS51450">
    <property type="entry name" value="LRR"/>
    <property type="match status" value="1"/>
</dbReference>
<dbReference type="Pfam" id="PF00560">
    <property type="entry name" value="LRR_1"/>
    <property type="match status" value="1"/>
</dbReference>
<gene>
    <name evidence="4" type="ORF">B4U79_16585</name>
</gene>
<dbReference type="Pfam" id="PF13855">
    <property type="entry name" value="LRR_8"/>
    <property type="match status" value="1"/>
</dbReference>
<evidence type="ECO:0000256" key="3">
    <source>
        <dbReference type="SAM" id="SignalP"/>
    </source>
</evidence>
<dbReference type="Gene3D" id="3.80.10.10">
    <property type="entry name" value="Ribonuclease Inhibitor"/>
    <property type="match status" value="2"/>
</dbReference>
<dbReference type="STRING" id="1965070.A0A443QIA5"/>
<dbReference type="InterPro" id="IPR032675">
    <property type="entry name" value="LRR_dom_sf"/>
</dbReference>
<protein>
    <submittedName>
        <fullName evidence="4">Leucine rich repeat containing protein 10-like protein</fullName>
    </submittedName>
</protein>
<dbReference type="Proteomes" id="UP000285301">
    <property type="component" value="Unassembled WGS sequence"/>
</dbReference>
<dbReference type="SUPFAM" id="SSF52058">
    <property type="entry name" value="L domain-like"/>
    <property type="match status" value="1"/>
</dbReference>
<keyword evidence="5" id="KW-1185">Reference proteome</keyword>
<sequence length="335" mass="38576">MFIFRLLLTIFLTLFCDGEFTCPREEVLFPCNCDSEVALVMCEKNDKQMIEIENIMSNISEAVQNKTLIFELSIEGGKLTKLSEKSLGSLLYSRIAIVGTGLESLHKNVFVFTSIVTNYIDLERNNLNEDVFDALRSLQSLNYINLSRNKLTSIPSHAFRQADGQFQSGLKAILLAENEIHTISERAFFSLPHLYHLDLSENKLHVIGERAFDFGYDPIGSQIDLTIDLSKNKLHSNSFNERTLANIQRPLKLKMASNNFTRLSEAIFRPFLSKHKKNSIDLEANPLSCDCSSWWLHRNMYIYRIKVLHHVCKDSRTLWAFDYSEFKECDNKIVL</sequence>
<dbReference type="InterPro" id="IPR001611">
    <property type="entry name" value="Leu-rich_rpt"/>
</dbReference>
<keyword evidence="3" id="KW-0732">Signal</keyword>
<dbReference type="EMBL" id="NCKU01007295">
    <property type="protein sequence ID" value="RWS02741.1"/>
    <property type="molecule type" value="Genomic_DNA"/>
</dbReference>
<evidence type="ECO:0000313" key="4">
    <source>
        <dbReference type="EMBL" id="RWS02741.1"/>
    </source>
</evidence>
<evidence type="ECO:0000256" key="1">
    <source>
        <dbReference type="ARBA" id="ARBA00022614"/>
    </source>
</evidence>
<proteinExistence type="predicted"/>